<name>A0A933IDG4_UNCT6</name>
<keyword evidence="2" id="KW-0812">Transmembrane</keyword>
<proteinExistence type="predicted"/>
<evidence type="ECO:0000313" key="4">
    <source>
        <dbReference type="EMBL" id="MBI4727797.1"/>
    </source>
</evidence>
<evidence type="ECO:0000256" key="1">
    <source>
        <dbReference type="SAM" id="MobiDB-lite"/>
    </source>
</evidence>
<dbReference type="SMART" id="SM00740">
    <property type="entry name" value="PASTA"/>
    <property type="match status" value="3"/>
</dbReference>
<feature type="domain" description="PASTA" evidence="3">
    <location>
        <begin position="40"/>
        <end position="103"/>
    </location>
</feature>
<reference evidence="4" key="1">
    <citation type="submission" date="2020-07" db="EMBL/GenBank/DDBJ databases">
        <title>Huge and variable diversity of episymbiotic CPR bacteria and DPANN archaea in groundwater ecosystems.</title>
        <authorList>
            <person name="He C.Y."/>
            <person name="Keren R."/>
            <person name="Whittaker M."/>
            <person name="Farag I.F."/>
            <person name="Doudna J."/>
            <person name="Cate J.H.D."/>
            <person name="Banfield J.F."/>
        </authorList>
    </citation>
    <scope>NUCLEOTIDE SEQUENCE</scope>
    <source>
        <strain evidence="4">NC_groundwater_1520_Pr4_B-0.1um_53_5</strain>
    </source>
</reference>
<dbReference type="Proteomes" id="UP000736328">
    <property type="component" value="Unassembled WGS sequence"/>
</dbReference>
<keyword evidence="2" id="KW-1133">Transmembrane helix</keyword>
<dbReference type="AlphaFoldDB" id="A0A933IDG4"/>
<comment type="caution">
    <text evidence="4">The sequence shown here is derived from an EMBL/GenBank/DDBJ whole genome shotgun (WGS) entry which is preliminary data.</text>
</comment>
<feature type="region of interest" description="Disordered" evidence="1">
    <location>
        <begin position="76"/>
        <end position="96"/>
    </location>
</feature>
<feature type="domain" description="PASTA" evidence="3">
    <location>
        <begin position="104"/>
        <end position="171"/>
    </location>
</feature>
<protein>
    <submittedName>
        <fullName evidence="4">PASTA domain-containing protein</fullName>
    </submittedName>
</protein>
<organism evidence="4 5">
    <name type="scientific">candidate division TA06 bacterium</name>
    <dbReference type="NCBI Taxonomy" id="2250710"/>
    <lineage>
        <taxon>Bacteria</taxon>
        <taxon>Bacteria division TA06</taxon>
    </lineage>
</organism>
<dbReference type="PROSITE" id="PS51178">
    <property type="entry name" value="PASTA"/>
    <property type="match status" value="3"/>
</dbReference>
<evidence type="ECO:0000313" key="5">
    <source>
        <dbReference type="Proteomes" id="UP000736328"/>
    </source>
</evidence>
<keyword evidence="2" id="KW-0472">Membrane</keyword>
<accession>A0A933IDG4</accession>
<dbReference type="CDD" id="cd06577">
    <property type="entry name" value="PASTA_pknB"/>
    <property type="match status" value="3"/>
</dbReference>
<feature type="transmembrane region" description="Helical" evidence="2">
    <location>
        <begin position="12"/>
        <end position="35"/>
    </location>
</feature>
<feature type="domain" description="PASTA" evidence="3">
    <location>
        <begin position="172"/>
        <end position="239"/>
    </location>
</feature>
<dbReference type="Pfam" id="PF03793">
    <property type="entry name" value="PASTA"/>
    <property type="match status" value="3"/>
</dbReference>
<dbReference type="EMBL" id="JACQXR010000158">
    <property type="protein sequence ID" value="MBI4727797.1"/>
    <property type="molecule type" value="Genomic_DNA"/>
</dbReference>
<dbReference type="Gene3D" id="3.30.10.20">
    <property type="match status" value="3"/>
</dbReference>
<evidence type="ECO:0000259" key="3">
    <source>
        <dbReference type="PROSITE" id="PS51178"/>
    </source>
</evidence>
<dbReference type="InterPro" id="IPR005543">
    <property type="entry name" value="PASTA_dom"/>
</dbReference>
<sequence length="245" mass="25859">MPIYEQSSSKKPVVAAIISGALSGLIMSVLFWGVIQPILDMSEVPDVTGKKVEIAKSILEGRGFRVYQEDAINDPTVPEGAVSKQDPVPGGKVRKGSTVKVWPNGGGSTVPSLQGMLLPQATVMLQQAGLKLGQVTMQPSDSVPKDAVISSNPPFNSKTQKDSPVDLLISAGAGEVAVPAVKGYGKSRAQELIKQTGLNLGSVRYIYDEEHDPGLVVRQDPQAGSKAAKGSNVSIWVTTDIEPEE</sequence>
<evidence type="ECO:0000256" key="2">
    <source>
        <dbReference type="SAM" id="Phobius"/>
    </source>
</evidence>
<gene>
    <name evidence="4" type="ORF">HY768_11380</name>
</gene>